<evidence type="ECO:0000313" key="2">
    <source>
        <dbReference type="Proteomes" id="UP000179840"/>
    </source>
</evidence>
<name>A0A1S1U9X2_9BURK</name>
<dbReference type="Gene3D" id="3.30.429.10">
    <property type="entry name" value="Macrophage Migration Inhibitory Factor"/>
    <property type="match status" value="1"/>
</dbReference>
<protein>
    <submittedName>
        <fullName evidence="1">Tautomerase</fullName>
    </submittedName>
</protein>
<dbReference type="EMBL" id="LFKP01000005">
    <property type="protein sequence ID" value="OHV97076.1"/>
    <property type="molecule type" value="Genomic_DNA"/>
</dbReference>
<gene>
    <name evidence="1" type="ORF">AKG95_07215</name>
</gene>
<sequence length="152" mass="16406">MPNILVKIPKGAFPSEHRAVLVQKLNDAAAAAEQIPDDPRKRSMCWVILDEVEPGAWTCGASDMSARLLPCLAVIYVPAGVLDDASQTMYVDLVHAAFKQSLPVTEKRQLATSVILHHVADGSWGANGAIWRLPDFAQAAGYAHLQALLPRA</sequence>
<dbReference type="AlphaFoldDB" id="A0A1S1U9X2"/>
<reference evidence="1 2" key="1">
    <citation type="submission" date="2015-06" db="EMBL/GenBank/DDBJ databases">
        <title>Draft genome sequencing of a biphenyl-degrading bacterium, Janthinobacterium lividum MEG1.</title>
        <authorList>
            <person name="Shimodaira J."/>
            <person name="Hatta T."/>
        </authorList>
    </citation>
    <scope>NUCLEOTIDE SEQUENCE [LARGE SCALE GENOMIC DNA]</scope>
    <source>
        <strain evidence="1 2">MEG1</strain>
    </source>
</reference>
<proteinExistence type="predicted"/>
<organism evidence="1 2">
    <name type="scientific">Janthinobacterium lividum</name>
    <dbReference type="NCBI Taxonomy" id="29581"/>
    <lineage>
        <taxon>Bacteria</taxon>
        <taxon>Pseudomonadati</taxon>
        <taxon>Pseudomonadota</taxon>
        <taxon>Betaproteobacteria</taxon>
        <taxon>Burkholderiales</taxon>
        <taxon>Oxalobacteraceae</taxon>
        <taxon>Janthinobacterium</taxon>
    </lineage>
</organism>
<dbReference type="InterPro" id="IPR014347">
    <property type="entry name" value="Tautomerase/MIF_sf"/>
</dbReference>
<dbReference type="Proteomes" id="UP000179840">
    <property type="component" value="Unassembled WGS sequence"/>
</dbReference>
<comment type="caution">
    <text evidence="1">The sequence shown here is derived from an EMBL/GenBank/DDBJ whole genome shotgun (WGS) entry which is preliminary data.</text>
</comment>
<accession>A0A1S1U9X2</accession>
<evidence type="ECO:0000313" key="1">
    <source>
        <dbReference type="EMBL" id="OHV97076.1"/>
    </source>
</evidence>
<dbReference type="RefSeq" id="WP_071076216.1">
    <property type="nucleotide sequence ID" value="NZ_LFKP01000005.1"/>
</dbReference>